<evidence type="ECO:0000313" key="3">
    <source>
        <dbReference type="Proteomes" id="UP000064201"/>
    </source>
</evidence>
<dbReference type="RefSeq" id="WP_047250992.1">
    <property type="nucleotide sequence ID" value="NZ_CP011367.1"/>
</dbReference>
<dbReference type="EMBL" id="CP011367">
    <property type="protein sequence ID" value="AKJ94807.1"/>
    <property type="molecule type" value="Genomic_DNA"/>
</dbReference>
<name>A0A0G3G5N2_9GAMM</name>
<proteinExistence type="predicted"/>
<dbReference type="KEGG" id="tvr:TVD_05235"/>
<reference evidence="2 3" key="1">
    <citation type="submission" date="2015-04" db="EMBL/GenBank/DDBJ databases">
        <title>Complete Sequence for the Genome of the Thioalkalivibrio versutus D301.</title>
        <authorList>
            <person name="Mu T."/>
            <person name="Zhou J."/>
            <person name="Xu X."/>
        </authorList>
    </citation>
    <scope>NUCLEOTIDE SEQUENCE [LARGE SCALE GENOMIC DNA]</scope>
    <source>
        <strain evidence="2 3">D301</strain>
    </source>
</reference>
<dbReference type="AlphaFoldDB" id="A0A0G3G5N2"/>
<dbReference type="OrthoDB" id="7219749at2"/>
<dbReference type="PATRIC" id="fig|106634.4.peg.1070"/>
<protein>
    <submittedName>
        <fullName evidence="2">Acetoacetyl-CoA synthase</fullName>
    </submittedName>
</protein>
<dbReference type="InterPro" id="IPR009956">
    <property type="entry name" value="Post-segregation_anti-tox_CcdA"/>
</dbReference>
<accession>A0A0G3G5N2</accession>
<sequence>MNLMPYNTDAPRKATNLTVNSDLLAQARELGINLSALFEQQLVQAVREARRDAWIAENRQALAGYNQRVAERGSFGDRTRRF</sequence>
<keyword evidence="3" id="KW-1185">Reference proteome</keyword>
<gene>
    <name evidence="2" type="ORF">TVD_05235</name>
</gene>
<organism evidence="2 3">
    <name type="scientific">Thioalkalivibrio versutus</name>
    <dbReference type="NCBI Taxonomy" id="106634"/>
    <lineage>
        <taxon>Bacteria</taxon>
        <taxon>Pseudomonadati</taxon>
        <taxon>Pseudomonadota</taxon>
        <taxon>Gammaproteobacteria</taxon>
        <taxon>Chromatiales</taxon>
        <taxon>Ectothiorhodospiraceae</taxon>
        <taxon>Thioalkalivibrio</taxon>
    </lineage>
</organism>
<dbReference type="Proteomes" id="UP000064201">
    <property type="component" value="Chromosome"/>
</dbReference>
<evidence type="ECO:0000256" key="1">
    <source>
        <dbReference type="ARBA" id="ARBA00022649"/>
    </source>
</evidence>
<dbReference type="Pfam" id="PF07362">
    <property type="entry name" value="CcdA"/>
    <property type="match status" value="1"/>
</dbReference>
<evidence type="ECO:0000313" key="2">
    <source>
        <dbReference type="EMBL" id="AKJ94807.1"/>
    </source>
</evidence>
<keyword evidence="1" id="KW-1277">Toxin-antitoxin system</keyword>
<dbReference type="STRING" id="106634.TVD_05235"/>